<feature type="domain" description="Autotransporter" evidence="1">
    <location>
        <begin position="444"/>
        <end position="712"/>
    </location>
</feature>
<dbReference type="SUPFAM" id="SSF103515">
    <property type="entry name" value="Autotransporter"/>
    <property type="match status" value="1"/>
</dbReference>
<proteinExistence type="predicted"/>
<sequence>MGDRFYTGAVGGSILAILGAVQFSSDAHAANCSTKGGLVFVGKTAGNANSVWLSGTSAGSFRLDAQGGTVDTWTEGRRGLHLTLSNVVSTGNGGTHHLYDNSGAGCLLDSQNQKGGVNLPPIGDLFPDFVMPERPGTVTPPIATLPPTGLMPGLPPGFSPPIGVLPPPEGLMPTLPPTGGVQLPGGSVTPPIGTVPPEGVMPTLPPTGGVQLPGGGVTPPIGTVPPEGVMPTLPPTGGVQLPGGGVTLPIGTVPPEGVMPTLPPTGGVQLPGGGVTPPIGTVPPEGVMPTLPPTGGVQLPGGGVTPPIGTVPPEGITPERPSLGGVQLPGSNIMPPIGTLPPDGLTPTVPTVPPTNPPTTVTPTAPGVTQTVANAQITKGGAAFLPNDNCAVLDVEGQLYRTENGLVYTAPCELVRQGGYRGVTVASISMQSDVVPLTPGREFVEEPLWNFWSETRGIYANDRRHDLDTTAYSGSFLAGFDREIAQGTVAGISGSFETSRSEGFNENLETKAYGMSIGPYIAHRISPEWAVEGSLGYMLLHNDLSVVVLDGSYLSHQLSGATALNGQYRYDEWTFRPRFGLSYAETFVEDYDLSGAIAGNPVTVNVGSDHFGYGEAEMSGEVSTLRVLSDDLIGMPYAELGLHYAFLRPNDGEILSGNLTYEDTSPVSGTLRGGMRFVYDDEIFFDVGAGYLSIGQNGLDVWEATAKVSFAF</sequence>
<dbReference type="Gene3D" id="2.40.128.130">
    <property type="entry name" value="Autotransporter beta-domain"/>
    <property type="match status" value="1"/>
</dbReference>
<dbReference type="AlphaFoldDB" id="A0A358HN32"/>
<dbReference type="InterPro" id="IPR005546">
    <property type="entry name" value="Autotransporte_beta"/>
</dbReference>
<dbReference type="EMBL" id="DPOP01000092">
    <property type="protein sequence ID" value="HCW67756.1"/>
    <property type="molecule type" value="Genomic_DNA"/>
</dbReference>
<dbReference type="EMBL" id="DOOG01000007">
    <property type="protein sequence ID" value="HBU96412.1"/>
    <property type="molecule type" value="Genomic_DNA"/>
</dbReference>
<dbReference type="SMART" id="SM00869">
    <property type="entry name" value="Autotransporter"/>
    <property type="match status" value="1"/>
</dbReference>
<dbReference type="Proteomes" id="UP000264179">
    <property type="component" value="Unassembled WGS sequence"/>
</dbReference>
<dbReference type="Proteomes" id="UP000264753">
    <property type="component" value="Unassembled WGS sequence"/>
</dbReference>
<gene>
    <name evidence="2" type="ORF">DEF21_00725</name>
    <name evidence="3" type="ORF">DHR80_11240</name>
</gene>
<reference evidence="4 5" key="1">
    <citation type="journal article" date="2018" name="Nat. Biotechnol.">
        <title>A standardized bacterial taxonomy based on genome phylogeny substantially revises the tree of life.</title>
        <authorList>
            <person name="Parks D.H."/>
            <person name="Chuvochina M."/>
            <person name="Waite D.W."/>
            <person name="Rinke C."/>
            <person name="Skarshewski A."/>
            <person name="Chaumeil P.A."/>
            <person name="Hugenholtz P."/>
        </authorList>
    </citation>
    <scope>NUCLEOTIDE SEQUENCE [LARGE SCALE GENOMIC DNA]</scope>
    <source>
        <strain evidence="2">UBA8707</strain>
        <strain evidence="3">UBA9881</strain>
    </source>
</reference>
<evidence type="ECO:0000313" key="4">
    <source>
        <dbReference type="Proteomes" id="UP000264179"/>
    </source>
</evidence>
<protein>
    <recommendedName>
        <fullName evidence="1">Autotransporter domain-containing protein</fullName>
    </recommendedName>
</protein>
<evidence type="ECO:0000313" key="2">
    <source>
        <dbReference type="EMBL" id="HBU96412.1"/>
    </source>
</evidence>
<comment type="caution">
    <text evidence="2">The sequence shown here is derived from an EMBL/GenBank/DDBJ whole genome shotgun (WGS) entry which is preliminary data.</text>
</comment>
<dbReference type="RefSeq" id="WP_276650711.1">
    <property type="nucleotide sequence ID" value="NZ_DOOG01000007.1"/>
</dbReference>
<evidence type="ECO:0000313" key="3">
    <source>
        <dbReference type="EMBL" id="HCW67756.1"/>
    </source>
</evidence>
<dbReference type="Pfam" id="PF03797">
    <property type="entry name" value="Autotransporter"/>
    <property type="match status" value="1"/>
</dbReference>
<name>A0A358HN32_9PROT</name>
<evidence type="ECO:0000259" key="1">
    <source>
        <dbReference type="PROSITE" id="PS51208"/>
    </source>
</evidence>
<organism evidence="2 5">
    <name type="scientific">Thalassospira lucentensis</name>
    <dbReference type="NCBI Taxonomy" id="168935"/>
    <lineage>
        <taxon>Bacteria</taxon>
        <taxon>Pseudomonadati</taxon>
        <taxon>Pseudomonadota</taxon>
        <taxon>Alphaproteobacteria</taxon>
        <taxon>Rhodospirillales</taxon>
        <taxon>Thalassospiraceae</taxon>
        <taxon>Thalassospira</taxon>
    </lineage>
</organism>
<dbReference type="PROSITE" id="PS51208">
    <property type="entry name" value="AUTOTRANSPORTER"/>
    <property type="match status" value="1"/>
</dbReference>
<dbReference type="InterPro" id="IPR036709">
    <property type="entry name" value="Autotransporte_beta_dom_sf"/>
</dbReference>
<accession>A0A358HN32</accession>
<evidence type="ECO:0000313" key="5">
    <source>
        <dbReference type="Proteomes" id="UP000264753"/>
    </source>
</evidence>